<dbReference type="GO" id="GO:0005576">
    <property type="term" value="C:extracellular region"/>
    <property type="evidence" value="ECO:0007669"/>
    <property type="project" value="UniProtKB-SubCell"/>
</dbReference>
<dbReference type="InterPro" id="IPR022385">
    <property type="entry name" value="Rhs_assc_core"/>
</dbReference>
<dbReference type="EMBL" id="JACHNB010000001">
    <property type="protein sequence ID" value="MBB4738360.1"/>
    <property type="molecule type" value="Genomic_DNA"/>
</dbReference>
<accession>A0A7W7M649</accession>
<comment type="subcellular location">
    <subcellularLocation>
        <location evidence="1">Secreted</location>
    </subcellularLocation>
</comment>
<keyword evidence="7" id="KW-1185">Reference proteome</keyword>
<dbReference type="InterPro" id="IPR006530">
    <property type="entry name" value="YD"/>
</dbReference>
<keyword evidence="3" id="KW-0843">Virulence</keyword>
<evidence type="ECO:0000313" key="6">
    <source>
        <dbReference type="EMBL" id="MBB4738360.1"/>
    </source>
</evidence>
<name>A0A7W7M649_9ACTN</name>
<feature type="region of interest" description="Disordered" evidence="4">
    <location>
        <begin position="1932"/>
        <end position="1985"/>
    </location>
</feature>
<feature type="compositionally biased region" description="Gly residues" evidence="4">
    <location>
        <begin position="1959"/>
        <end position="1971"/>
    </location>
</feature>
<proteinExistence type="predicted"/>
<evidence type="ECO:0000256" key="2">
    <source>
        <dbReference type="ARBA" id="ARBA00022525"/>
    </source>
</evidence>
<dbReference type="NCBIfam" id="TIGR01643">
    <property type="entry name" value="YD_repeat_2x"/>
    <property type="match status" value="1"/>
</dbReference>
<feature type="compositionally biased region" description="Polar residues" evidence="4">
    <location>
        <begin position="1796"/>
        <end position="1811"/>
    </location>
</feature>
<dbReference type="InterPro" id="IPR031325">
    <property type="entry name" value="RHS_repeat"/>
</dbReference>
<evidence type="ECO:0000313" key="7">
    <source>
        <dbReference type="Proteomes" id="UP000546162"/>
    </source>
</evidence>
<dbReference type="InterPro" id="IPR003284">
    <property type="entry name" value="Sal_SpvB"/>
</dbReference>
<sequence>MSIEVDYSSFADAVGGDWASRLRLVRLPACVLTTPEKPACQTVTEVPTTNNAQARVLSAASVASDNSGTTVLAAESGSSGDNGDYKATDLTSASTWQVTDQTGGFNWSYPLRVPDGPGGMKPSLSLSYSSQSVDGLTAATNNQGGWVGDGWSMWPGFIERKYASCADDDSDHKTNDQCWFNSNATLSMNGHAGELVRDTSAPESGEVWRLKNDDGTVVRRRTDRTTGNGDDNDEFWQVTTTDGTQYYFGYHRLPNWSAGKTATNSTWTVPVYGNDDGEPCHKTSGFSDSYCDQAWRWNLDYVVEPHGNTMAYFYQSEKGAYGREKPDKRASYDRGGYLDRIEYGMRQNAEYSEAAPLRVVFGTKERCDSDCWKGEAWTSDPVKSNWPDTPWDQYCKESPCNDQPAATFWSARRLTSITTQIRNGTSSYADVETVKLRQRFLSAGTGEGIPLWLDGITRTGQVIRAGGTIESDPEIVFDPGSLPLDNRVDAVNDQRSALARWRIKSVLNESGGKTLITYSEHDCTRANLPDPKSNTTRCMPAFYTFAGETKLDWFHKYVVTRIDLDDVVTDQPDQTYFYDYLDKPAWHYIDDEIIKKKYRTWGEWRGYSHVRVRTGSPTGRQTAVERYYMRGMDGDYLTKDSSRDISIEGRWGGPIKDQEALQGFVREVTTFDGPGGKEISTTVNDPWMRGPTATRVGGDHPTKAWMTLVGTTRSRTALAAGGYRTTKTVKKYNNNGLTISADDSGDDAVSGDEICTRTTYTPNAAIGMVDRVSQVERLSLACTAAPATAAPATVLSRTRTFYDTYSGEASFGRAPTKGDPVREERLEKFVDNVPSYIATSKTYDPVGRVLSETNGRNFTTRTQYNTANGGLLMGTTVTNPLGHQVISTREPAWDVATKLTDANGLVTEMAYDGLGRMINVWLPGRSRITDKSSLQFGYDLRNSGNPTAVTTRTLLPTGTGYRTSVVLYDGFLRQRQSQAQTTGGGRLLTDTLYNETGDIDWTSEGYYDTTNAAPDTTLGRPEGQIPSITQHVYDGAGREVASIFKALGAEKWRTTTSYGGDRTTIVPPSGGTATTEITDVRGNMTALRQYRDRAWAGSTDTTKYDETLYTYTLTGQRKTVVDTKKNTWTNTYDLLDREVKTVDPDTGTNNTSYDADGNVATTTTPLGTLAFTYDELDRKTSMRDNSISGTVRADWVYDKTPLGDSGTAFAKGKLTSSTRYVKSPTDATQTLAYTARTDKYDVYTRPVSNSVVVPSADTTLCAAASTNACTYTTQLTYKVNGQVATMTLPQAGDLAQEKLTYGYNDIGEAGTLYSAGQVYVDSVTYNKLGQLTQRVLGDSSLNKHVAITSTFDEPTRRLTSTNVVPFSKQEAVDYTYRYDDAGNVVEVSDTPENQQSDIQCYQYDYLRRMTSAWTPAADDCAAAPSYTSLGGSAAYWRQWTYDEMGNRTTEVLKAASGDTTYKYTTPTPGPGSVRPHAVTSVTATGAKSFTKTYGYDGAGNTNSRPAPTTGNQTLDWNIEGSLEKVTEGTATTSYVYDADGERLLRSDPNGSKTLYLDNGTELRFDKPTNTKKATRFYTHADRVIAVRSGGVLSWIAGDHHGTAEVTINASTLTVSKRRTTPFGEFRGASIGIWPTGMDKGMVGGTVDPIGLTHLDAREYDPFLGRFISVDPEIDVSDPQTMHGYLYSNNNPATYSDPTGRSWGTFFKVVAVVAVVVAVVAVAVVAGPALIAAAPAIASVVEVGATTAMMTGSASAAATAAGTAVVGEAAIAGGSAMAWGSGAAALTTLGVAGRIMSGSSRTSTPAPRTANQLPKGGNGVVLSDGHGATAAEIKLSVGPKGESVSTAIRNRMLSKDVNADGVSYDCWRCGWRFWDKSLVQGGHRNAAEKNGGLANDYNICAEGWACNSSAQNRGRPSPGMSCWERYTACNNGTATKRQQIPADKDRPAGAQGNPNQPRPSGGGGSGGGGAGSGSNIPTSVLIARGT</sequence>
<feature type="region of interest" description="Disordered" evidence="4">
    <location>
        <begin position="1796"/>
        <end position="1817"/>
    </location>
</feature>
<dbReference type="RefSeq" id="WP_378002549.1">
    <property type="nucleotide sequence ID" value="NZ_JBHMDH010000099.1"/>
</dbReference>
<evidence type="ECO:0000256" key="5">
    <source>
        <dbReference type="SAM" id="Phobius"/>
    </source>
</evidence>
<dbReference type="GO" id="GO:0005737">
    <property type="term" value="C:cytoplasm"/>
    <property type="evidence" value="ECO:0007669"/>
    <property type="project" value="InterPro"/>
</dbReference>
<comment type="caution">
    <text evidence="6">The sequence shown here is derived from an EMBL/GenBank/DDBJ whole genome shotgun (WGS) entry which is preliminary data.</text>
</comment>
<dbReference type="Proteomes" id="UP000546162">
    <property type="component" value="Unassembled WGS sequence"/>
</dbReference>
<dbReference type="Gene3D" id="2.180.10.10">
    <property type="entry name" value="RHS repeat-associated core"/>
    <property type="match status" value="1"/>
</dbReference>
<evidence type="ECO:0000256" key="3">
    <source>
        <dbReference type="ARBA" id="ARBA00023026"/>
    </source>
</evidence>
<dbReference type="PANTHER" id="PTHR32305:SF17">
    <property type="entry name" value="TRNA NUCLEASE WAPA"/>
    <property type="match status" value="1"/>
</dbReference>
<keyword evidence="5" id="KW-0472">Membrane</keyword>
<organism evidence="6 7">
    <name type="scientific">Actinoplanes octamycinicus</name>
    <dbReference type="NCBI Taxonomy" id="135948"/>
    <lineage>
        <taxon>Bacteria</taxon>
        <taxon>Bacillati</taxon>
        <taxon>Actinomycetota</taxon>
        <taxon>Actinomycetes</taxon>
        <taxon>Micromonosporales</taxon>
        <taxon>Micromonosporaceae</taxon>
        <taxon>Actinoplanes</taxon>
    </lineage>
</organism>
<evidence type="ECO:0000256" key="4">
    <source>
        <dbReference type="SAM" id="MobiDB-lite"/>
    </source>
</evidence>
<keyword evidence="2" id="KW-0964">Secreted</keyword>
<protein>
    <submittedName>
        <fullName evidence="6">RHS repeat-associated protein</fullName>
    </submittedName>
</protein>
<gene>
    <name evidence="6" type="ORF">BJY16_001819</name>
</gene>
<reference evidence="6 7" key="1">
    <citation type="submission" date="2020-08" db="EMBL/GenBank/DDBJ databases">
        <title>Sequencing the genomes of 1000 actinobacteria strains.</title>
        <authorList>
            <person name="Klenk H.-P."/>
        </authorList>
    </citation>
    <scope>NUCLEOTIDE SEQUENCE [LARGE SCALE GENOMIC DNA]</scope>
    <source>
        <strain evidence="6 7">DSM 45809</strain>
    </source>
</reference>
<dbReference type="InterPro" id="IPR050708">
    <property type="entry name" value="T6SS_VgrG/RHS"/>
</dbReference>
<dbReference type="Pfam" id="PF03534">
    <property type="entry name" value="SpvB"/>
    <property type="match status" value="1"/>
</dbReference>
<feature type="transmembrane region" description="Helical" evidence="5">
    <location>
        <begin position="1705"/>
        <end position="1730"/>
    </location>
</feature>
<keyword evidence="5" id="KW-0812">Transmembrane</keyword>
<keyword evidence="5" id="KW-1133">Transmembrane helix</keyword>
<evidence type="ECO:0000256" key="1">
    <source>
        <dbReference type="ARBA" id="ARBA00004613"/>
    </source>
</evidence>
<feature type="region of interest" description="Disordered" evidence="4">
    <location>
        <begin position="675"/>
        <end position="699"/>
    </location>
</feature>
<dbReference type="PANTHER" id="PTHR32305">
    <property type="match status" value="1"/>
</dbReference>
<dbReference type="NCBIfam" id="TIGR03696">
    <property type="entry name" value="Rhs_assc_core"/>
    <property type="match status" value="1"/>
</dbReference>
<dbReference type="Pfam" id="PF05593">
    <property type="entry name" value="RHS_repeat"/>
    <property type="match status" value="1"/>
</dbReference>